<dbReference type="Pfam" id="PF09524">
    <property type="entry name" value="Phg_2220_C"/>
    <property type="match status" value="1"/>
</dbReference>
<evidence type="ECO:0000313" key="3">
    <source>
        <dbReference type="Proteomes" id="UP000015664"/>
    </source>
</evidence>
<dbReference type="AlphaFoldDB" id="T0VHX0"/>
<comment type="caution">
    <text evidence="2">The sequence shown here is derived from an EMBL/GenBank/DDBJ whole genome shotgun (WGS) entry which is preliminary data.</text>
</comment>
<evidence type="ECO:0000313" key="2">
    <source>
        <dbReference type="EMBL" id="EQC95566.1"/>
    </source>
</evidence>
<dbReference type="EMBL" id="ATBE01000140">
    <property type="protein sequence ID" value="EQC95566.1"/>
    <property type="molecule type" value="Genomic_DNA"/>
</dbReference>
<accession>T0VHX0</accession>
<dbReference type="InterPro" id="IPR011741">
    <property type="entry name" value="Phg_2220_C"/>
</dbReference>
<organism evidence="2 3">
    <name type="scientific">Lactococcus cremoris subsp. cremoris TIFN3</name>
    <dbReference type="NCBI Taxonomy" id="1234873"/>
    <lineage>
        <taxon>Bacteria</taxon>
        <taxon>Bacillati</taxon>
        <taxon>Bacillota</taxon>
        <taxon>Bacilli</taxon>
        <taxon>Lactobacillales</taxon>
        <taxon>Streptococcaceae</taxon>
        <taxon>Lactococcus</taxon>
        <taxon>Lactococcus cremoris subsp. cremoris</taxon>
    </lineage>
</organism>
<feature type="domain" description="Phage conserved hypothetical protein C-terminal" evidence="1">
    <location>
        <begin position="118"/>
        <end position="189"/>
    </location>
</feature>
<protein>
    <recommendedName>
        <fullName evidence="1">Phage conserved hypothetical protein C-terminal domain-containing protein</fullName>
    </recommendedName>
</protein>
<sequence length="223" mass="25908">MKTQEDSFNTKEVFDLRKNRKKYLETAVKEISELNTPEGTQIVKNLDYIYHTSGRRIQSIEFTYTPFNADLSGSNHISMNSRTSSPGTDSPFINEARMVLEYFNYLSKVNFNLDENGIIKHLPNYYDIQFELDDIQLLQPIHKLLESGVAIDELLQVAEMKAIDWKLDSNQMINNFRPSVVFGNKFSEYRAFLTTYKAQNIHKLVFDSSSDFYVPMNGPWDSK</sequence>
<reference evidence="2 3" key="1">
    <citation type="journal article" date="2013" name="ISME J.">
        <title>Multifactorial diversity sustains microbial community stability.</title>
        <authorList>
            <person name="Erkus O."/>
            <person name="de Jager V.C."/>
            <person name="Spus M."/>
            <person name="van Alen-Boerrigter I.J."/>
            <person name="van Rijswijck I.M."/>
            <person name="Hazelwood L."/>
            <person name="Janssen P.W."/>
            <person name="van Hijum S.A."/>
            <person name="Kleerebezem M."/>
            <person name="Smid E.J."/>
        </authorList>
    </citation>
    <scope>NUCLEOTIDE SEQUENCE [LARGE SCALE GENOMIC DNA]</scope>
    <source>
        <strain evidence="2 3">TIFN3</strain>
    </source>
</reference>
<name>T0VHX0_LACLC</name>
<proteinExistence type="predicted"/>
<dbReference type="PATRIC" id="fig|1234873.3.peg.847"/>
<dbReference type="Proteomes" id="UP000015664">
    <property type="component" value="Unassembled WGS sequence"/>
</dbReference>
<gene>
    <name evidence="2" type="ORF">LLT3_14270</name>
</gene>
<evidence type="ECO:0000259" key="1">
    <source>
        <dbReference type="Pfam" id="PF09524"/>
    </source>
</evidence>